<proteinExistence type="predicted"/>
<dbReference type="STRING" id="393762.SAMN05660472_00801"/>
<name>A0A1G8ZBF3_9FIRM</name>
<evidence type="ECO:0000313" key="1">
    <source>
        <dbReference type="EMBL" id="SDK12399.1"/>
    </source>
</evidence>
<accession>A0A1G8ZBF3</accession>
<gene>
    <name evidence="1" type="ORF">SAMN05660472_00801</name>
</gene>
<dbReference type="AlphaFoldDB" id="A0A1G8ZBF3"/>
<evidence type="ECO:0000313" key="2">
    <source>
        <dbReference type="Proteomes" id="UP000198718"/>
    </source>
</evidence>
<keyword evidence="2" id="KW-1185">Reference proteome</keyword>
<organism evidence="1 2">
    <name type="scientific">Natronincola ferrireducens</name>
    <dbReference type="NCBI Taxonomy" id="393762"/>
    <lineage>
        <taxon>Bacteria</taxon>
        <taxon>Bacillati</taxon>
        <taxon>Bacillota</taxon>
        <taxon>Clostridia</taxon>
        <taxon>Peptostreptococcales</taxon>
        <taxon>Natronincolaceae</taxon>
        <taxon>Natronincola</taxon>
    </lineage>
</organism>
<dbReference type="RefSeq" id="WP_176762044.1">
    <property type="nucleotide sequence ID" value="NZ_FNFP01000001.1"/>
</dbReference>
<dbReference type="Proteomes" id="UP000198718">
    <property type="component" value="Unassembled WGS sequence"/>
</dbReference>
<protein>
    <submittedName>
        <fullName evidence="1">Uncharacterized protein</fullName>
    </submittedName>
</protein>
<sequence>MNIFNRRWSIRKHNYSICHRDSFCYVHINATKELLRRKKIKVVVNKPNPDELENLTTDTVAKIAMLTINNLPQNQRLATLEEILRRLKTADFVE</sequence>
<dbReference type="EMBL" id="FNFP01000001">
    <property type="protein sequence ID" value="SDK12399.1"/>
    <property type="molecule type" value="Genomic_DNA"/>
</dbReference>
<reference evidence="1 2" key="1">
    <citation type="submission" date="2016-10" db="EMBL/GenBank/DDBJ databases">
        <authorList>
            <person name="de Groot N.N."/>
        </authorList>
    </citation>
    <scope>NUCLEOTIDE SEQUENCE [LARGE SCALE GENOMIC DNA]</scope>
    <source>
        <strain evidence="1 2">DSM 18346</strain>
    </source>
</reference>